<keyword evidence="2" id="KW-1185">Reference proteome</keyword>
<dbReference type="PaxDb" id="29760-VIT_12s0028g00680.t01"/>
<dbReference type="InParanoid" id="E0CU22"/>
<dbReference type="Proteomes" id="UP000009183">
    <property type="component" value="Chromosome 12"/>
</dbReference>
<dbReference type="AlphaFoldDB" id="E0CU22"/>
<organism evidence="1 2">
    <name type="scientific">Vitis vinifera</name>
    <name type="common">Grape</name>
    <dbReference type="NCBI Taxonomy" id="29760"/>
    <lineage>
        <taxon>Eukaryota</taxon>
        <taxon>Viridiplantae</taxon>
        <taxon>Streptophyta</taxon>
        <taxon>Embryophyta</taxon>
        <taxon>Tracheophyta</taxon>
        <taxon>Spermatophyta</taxon>
        <taxon>Magnoliopsida</taxon>
        <taxon>eudicotyledons</taxon>
        <taxon>Gunneridae</taxon>
        <taxon>Pentapetalae</taxon>
        <taxon>rosids</taxon>
        <taxon>Vitales</taxon>
        <taxon>Vitaceae</taxon>
        <taxon>Viteae</taxon>
        <taxon>Vitis</taxon>
    </lineage>
</organism>
<dbReference type="HOGENOM" id="CLU_2946333_0_0_1"/>
<protein>
    <submittedName>
        <fullName evidence="1">Uncharacterized protein</fullName>
    </submittedName>
</protein>
<sequence length="60" mass="6701">MTGSAGTGGGMKHQTIVTKVTLPHEHAHGTEIPTLPQRANKNVWLRHYLKQYGIIWIVLI</sequence>
<reference evidence="2" key="1">
    <citation type="journal article" date="2007" name="Nature">
        <title>The grapevine genome sequence suggests ancestral hexaploidization in major angiosperm phyla.</title>
        <authorList>
            <consortium name="The French-Italian Public Consortium for Grapevine Genome Characterization."/>
            <person name="Jaillon O."/>
            <person name="Aury J.-M."/>
            <person name="Noel B."/>
            <person name="Policriti A."/>
            <person name="Clepet C."/>
            <person name="Casagrande A."/>
            <person name="Choisne N."/>
            <person name="Aubourg S."/>
            <person name="Vitulo N."/>
            <person name="Jubin C."/>
            <person name="Vezzi A."/>
            <person name="Legeai F."/>
            <person name="Hugueney P."/>
            <person name="Dasilva C."/>
            <person name="Horner D."/>
            <person name="Mica E."/>
            <person name="Jublot D."/>
            <person name="Poulain J."/>
            <person name="Bruyere C."/>
            <person name="Billault A."/>
            <person name="Segurens B."/>
            <person name="Gouyvenoux M."/>
            <person name="Ugarte E."/>
            <person name="Cattonaro F."/>
            <person name="Anthouard V."/>
            <person name="Vico V."/>
            <person name="Del Fabbro C."/>
            <person name="Alaux M."/>
            <person name="Di Gaspero G."/>
            <person name="Dumas V."/>
            <person name="Felice N."/>
            <person name="Paillard S."/>
            <person name="Juman I."/>
            <person name="Moroldo M."/>
            <person name="Scalabrin S."/>
            <person name="Canaguier A."/>
            <person name="Le Clainche I."/>
            <person name="Malacrida G."/>
            <person name="Durand E."/>
            <person name="Pesole G."/>
            <person name="Laucou V."/>
            <person name="Chatelet P."/>
            <person name="Merdinoglu D."/>
            <person name="Delledonne M."/>
            <person name="Pezzotti M."/>
            <person name="Lecharny A."/>
            <person name="Scarpelli C."/>
            <person name="Artiguenave F."/>
            <person name="Pe M.E."/>
            <person name="Valle G."/>
            <person name="Morgante M."/>
            <person name="Caboche M."/>
            <person name="Adam-Blondon A.-F."/>
            <person name="Weissenbach J."/>
            <person name="Quetier F."/>
            <person name="Wincker P."/>
        </authorList>
    </citation>
    <scope>NUCLEOTIDE SEQUENCE [LARGE SCALE GENOMIC DNA]</scope>
    <source>
        <strain evidence="2">cv. Pinot noir / PN40024</strain>
    </source>
</reference>
<proteinExistence type="predicted"/>
<evidence type="ECO:0000313" key="1">
    <source>
        <dbReference type="EMBL" id="CBI22088.3"/>
    </source>
</evidence>
<gene>
    <name evidence="1" type="ordered locus">VIT_12s0028g00680</name>
</gene>
<name>E0CU22_VITVI</name>
<accession>E0CU22</accession>
<dbReference type="EMBL" id="FN595235">
    <property type="protein sequence ID" value="CBI22088.3"/>
    <property type="molecule type" value="Genomic_DNA"/>
</dbReference>
<evidence type="ECO:0000313" key="2">
    <source>
        <dbReference type="Proteomes" id="UP000009183"/>
    </source>
</evidence>